<evidence type="ECO:0000256" key="2">
    <source>
        <dbReference type="ARBA" id="ARBA00004155"/>
    </source>
</evidence>
<dbReference type="InterPro" id="IPR013057">
    <property type="entry name" value="AA_transpt_TM"/>
</dbReference>
<reference evidence="17 18" key="1">
    <citation type="journal article" date="2022" name="Nat. Ecol. Evol.">
        <title>A masculinizing supergene underlies an exaggerated male reproductive morph in a spider.</title>
        <authorList>
            <person name="Hendrickx F."/>
            <person name="De Corte Z."/>
            <person name="Sonet G."/>
            <person name="Van Belleghem S.M."/>
            <person name="Kostlbacher S."/>
            <person name="Vangestel C."/>
        </authorList>
    </citation>
    <scope>NUCLEOTIDE SEQUENCE [LARGE SCALE GENOMIC DNA]</scope>
    <source>
        <strain evidence="17">W744_W776</strain>
    </source>
</reference>
<feature type="transmembrane region" description="Helical" evidence="15">
    <location>
        <begin position="493"/>
        <end position="512"/>
    </location>
</feature>
<dbReference type="PANTHER" id="PTHR22950:SF244">
    <property type="entry name" value="NEUTRAL AMINO ACID TRANSPORTER 9"/>
    <property type="match status" value="1"/>
</dbReference>
<dbReference type="AlphaFoldDB" id="A0AAV6VH35"/>
<dbReference type="Pfam" id="PF01490">
    <property type="entry name" value="Aa_trans"/>
    <property type="match status" value="2"/>
</dbReference>
<dbReference type="GO" id="GO:0031902">
    <property type="term" value="C:late endosome membrane"/>
    <property type="evidence" value="ECO:0007669"/>
    <property type="project" value="UniProtKB-SubCell"/>
</dbReference>
<keyword evidence="13" id="KW-0458">Lysosome</keyword>
<feature type="transmembrane region" description="Helical" evidence="15">
    <location>
        <begin position="462"/>
        <end position="487"/>
    </location>
</feature>
<evidence type="ECO:0000259" key="16">
    <source>
        <dbReference type="Pfam" id="PF01490"/>
    </source>
</evidence>
<keyword evidence="12" id="KW-0325">Glycoprotein</keyword>
<evidence type="ECO:0000256" key="9">
    <source>
        <dbReference type="ARBA" id="ARBA00023053"/>
    </source>
</evidence>
<comment type="similarity">
    <text evidence="14">Belongs to the amino acid/polyamine transporter 2 family. SLC38A9 subfamily.</text>
</comment>
<dbReference type="GO" id="GO:0046872">
    <property type="term" value="F:metal ion binding"/>
    <property type="evidence" value="ECO:0007669"/>
    <property type="project" value="UniProtKB-KW"/>
</dbReference>
<evidence type="ECO:0000256" key="12">
    <source>
        <dbReference type="ARBA" id="ARBA00023180"/>
    </source>
</evidence>
<proteinExistence type="inferred from homology"/>
<feature type="domain" description="Amino acid transporter transmembrane" evidence="16">
    <location>
        <begin position="277"/>
        <end position="545"/>
    </location>
</feature>
<feature type="transmembrane region" description="Helical" evidence="15">
    <location>
        <begin position="141"/>
        <end position="162"/>
    </location>
</feature>
<keyword evidence="6" id="KW-0967">Endosome</keyword>
<keyword evidence="3" id="KW-0813">Transport</keyword>
<evidence type="ECO:0000313" key="18">
    <source>
        <dbReference type="Proteomes" id="UP000827092"/>
    </source>
</evidence>
<comment type="subcellular location">
    <subcellularLocation>
        <location evidence="1">Late endosome membrane</location>
        <topology evidence="1">Multi-pass membrane protein</topology>
    </subcellularLocation>
    <subcellularLocation>
        <location evidence="2">Lysosome membrane</location>
        <topology evidence="2">Multi-pass membrane protein</topology>
    </subcellularLocation>
</comment>
<protein>
    <recommendedName>
        <fullName evidence="16">Amino acid transporter transmembrane domain-containing protein</fullName>
    </recommendedName>
</protein>
<keyword evidence="10 15" id="KW-0472">Membrane</keyword>
<keyword evidence="11" id="KW-1015">Disulfide bond</keyword>
<dbReference type="GO" id="GO:0015179">
    <property type="term" value="F:L-amino acid transmembrane transporter activity"/>
    <property type="evidence" value="ECO:0007669"/>
    <property type="project" value="TreeGrafter"/>
</dbReference>
<keyword evidence="8 15" id="KW-1133">Transmembrane helix</keyword>
<dbReference type="EMBL" id="JAFNEN010000088">
    <property type="protein sequence ID" value="KAG8195441.1"/>
    <property type="molecule type" value="Genomic_DNA"/>
</dbReference>
<comment type="caution">
    <text evidence="17">The sequence shown here is derived from an EMBL/GenBank/DDBJ whole genome shotgun (WGS) entry which is preliminary data.</text>
</comment>
<evidence type="ECO:0000256" key="1">
    <source>
        <dbReference type="ARBA" id="ARBA00004107"/>
    </source>
</evidence>
<sequence>MEPNSSTPLLSPEDSLNRRLILEEECSSDSSNSTIDNHFKKRRSRLPFHYPHVHKNSRMRRDAGPDGIATYHRYRYYNKLADPSIDTLSIPDHVVPTTFFFPFSTLIKPTDKQSSLITIFSIWNTMMGSSLLSIPWAIQQAGFACGLSIMFIMGGVCFYTAYRIVNLRSIAELPGSAVEFPDFCRHLLGKWAEWAATFFSLIPLLGGAVVYWVLMSNFLFFIGVYAYESIKGDGNSSIPLNTTYPDVYCPTTFPVNGSSHLLLSTGNSTEDVFYKYWNMESTIPFYIAGVFAPLVSLKSPTFFTKLNALGTLSVVYLIIFIIVKGARWGVHFNTVDPLSVNFVHLFQVTFPVLVGTLSLSFFIHNCVLSIMRNQKKPENNGRDLAIAYVLVGTTYLVIGGVFFVTFPFEKSCIEDNLLNNFRSNDLLAVITRVFLLFQIISLYPLIVYILRVQVMHFLFGSIYPSWIPVMVLNALVLMICILFNIYLPKVGTIIRYCGAISGLAYIFTLPCVTYMKALKDKLKLTATTTVIHCLIIVLGVCNFISQFLVHTVAETK</sequence>
<evidence type="ECO:0000313" key="17">
    <source>
        <dbReference type="EMBL" id="KAG8195441.1"/>
    </source>
</evidence>
<evidence type="ECO:0000256" key="6">
    <source>
        <dbReference type="ARBA" id="ARBA00022753"/>
    </source>
</evidence>
<feature type="transmembrane region" description="Helical" evidence="15">
    <location>
        <begin position="194"/>
        <end position="227"/>
    </location>
</feature>
<keyword evidence="7" id="KW-0029">Amino-acid transport</keyword>
<feature type="domain" description="Amino acid transporter transmembrane" evidence="16">
    <location>
        <begin position="113"/>
        <end position="217"/>
    </location>
</feature>
<evidence type="ECO:0000256" key="11">
    <source>
        <dbReference type="ARBA" id="ARBA00023157"/>
    </source>
</evidence>
<evidence type="ECO:0000256" key="10">
    <source>
        <dbReference type="ARBA" id="ARBA00023136"/>
    </source>
</evidence>
<evidence type="ECO:0000256" key="15">
    <source>
        <dbReference type="SAM" id="Phobius"/>
    </source>
</evidence>
<evidence type="ECO:0000256" key="3">
    <source>
        <dbReference type="ARBA" id="ARBA00022448"/>
    </source>
</evidence>
<feature type="transmembrane region" description="Helical" evidence="15">
    <location>
        <begin position="426"/>
        <end position="450"/>
    </location>
</feature>
<organism evidence="17 18">
    <name type="scientific">Oedothorax gibbosus</name>
    <dbReference type="NCBI Taxonomy" id="931172"/>
    <lineage>
        <taxon>Eukaryota</taxon>
        <taxon>Metazoa</taxon>
        <taxon>Ecdysozoa</taxon>
        <taxon>Arthropoda</taxon>
        <taxon>Chelicerata</taxon>
        <taxon>Arachnida</taxon>
        <taxon>Araneae</taxon>
        <taxon>Araneomorphae</taxon>
        <taxon>Entelegynae</taxon>
        <taxon>Araneoidea</taxon>
        <taxon>Linyphiidae</taxon>
        <taxon>Erigoninae</taxon>
        <taxon>Oedothorax</taxon>
    </lineage>
</organism>
<evidence type="ECO:0000256" key="14">
    <source>
        <dbReference type="ARBA" id="ARBA00038442"/>
    </source>
</evidence>
<name>A0AAV6VH35_9ARAC</name>
<evidence type="ECO:0000256" key="7">
    <source>
        <dbReference type="ARBA" id="ARBA00022970"/>
    </source>
</evidence>
<dbReference type="Proteomes" id="UP000827092">
    <property type="component" value="Unassembled WGS sequence"/>
</dbReference>
<keyword evidence="9" id="KW-0915">Sodium</keyword>
<feature type="transmembrane region" description="Helical" evidence="15">
    <location>
        <begin position="384"/>
        <end position="406"/>
    </location>
</feature>
<keyword evidence="4 15" id="KW-0812">Transmembrane</keyword>
<feature type="transmembrane region" description="Helical" evidence="15">
    <location>
        <begin position="524"/>
        <end position="549"/>
    </location>
</feature>
<feature type="transmembrane region" description="Helical" evidence="15">
    <location>
        <begin position="276"/>
        <end position="297"/>
    </location>
</feature>
<evidence type="ECO:0000256" key="13">
    <source>
        <dbReference type="ARBA" id="ARBA00023228"/>
    </source>
</evidence>
<evidence type="ECO:0000256" key="8">
    <source>
        <dbReference type="ARBA" id="ARBA00022989"/>
    </source>
</evidence>
<keyword evidence="18" id="KW-1185">Reference proteome</keyword>
<evidence type="ECO:0000256" key="5">
    <source>
        <dbReference type="ARBA" id="ARBA00022723"/>
    </source>
</evidence>
<gene>
    <name evidence="17" type="ORF">JTE90_013893</name>
</gene>
<accession>A0AAV6VH35</accession>
<dbReference type="PANTHER" id="PTHR22950">
    <property type="entry name" value="AMINO ACID TRANSPORTER"/>
    <property type="match status" value="1"/>
</dbReference>
<evidence type="ECO:0000256" key="4">
    <source>
        <dbReference type="ARBA" id="ARBA00022692"/>
    </source>
</evidence>
<feature type="transmembrane region" description="Helical" evidence="15">
    <location>
        <begin position="309"/>
        <end position="330"/>
    </location>
</feature>
<keyword evidence="5" id="KW-0479">Metal-binding</keyword>
<feature type="transmembrane region" description="Helical" evidence="15">
    <location>
        <begin position="342"/>
        <end position="363"/>
    </location>
</feature>
<dbReference type="GO" id="GO:0005765">
    <property type="term" value="C:lysosomal membrane"/>
    <property type="evidence" value="ECO:0007669"/>
    <property type="project" value="UniProtKB-SubCell"/>
</dbReference>